<keyword evidence="4" id="KW-1185">Reference proteome</keyword>
<organism evidence="3 4">
    <name type="scientific">Allacma fusca</name>
    <dbReference type="NCBI Taxonomy" id="39272"/>
    <lineage>
        <taxon>Eukaryota</taxon>
        <taxon>Metazoa</taxon>
        <taxon>Ecdysozoa</taxon>
        <taxon>Arthropoda</taxon>
        <taxon>Hexapoda</taxon>
        <taxon>Collembola</taxon>
        <taxon>Symphypleona</taxon>
        <taxon>Sminthuridae</taxon>
        <taxon>Allacma</taxon>
    </lineage>
</organism>
<sequence length="248" mass="27982">MSTSGHGVHDRQTLKERLDKECCYYELGGKIWKDITHVQAPYLTGSTRIGRSVTTSEQELRGRSIGANTVAPHNDGISESEEDEHSSPTPSFVQAQSATREEMPIQGSSRDINTLQRRPTVRQASRSVTGSIADAGRHIRARTASDSLEMLRVQRENSESVLSKYQEEFLKLEREKLEEMKKFNEEMISVKRLKIESNTVDILKMKIDLINKKIELENLLQRRTQQGGTAAEPAFGTIDPSILSILRE</sequence>
<dbReference type="Proteomes" id="UP000708208">
    <property type="component" value="Unassembled WGS sequence"/>
</dbReference>
<feature type="compositionally biased region" description="Polar residues" evidence="2">
    <location>
        <begin position="87"/>
        <end position="98"/>
    </location>
</feature>
<reference evidence="3" key="1">
    <citation type="submission" date="2021-06" db="EMBL/GenBank/DDBJ databases">
        <authorList>
            <person name="Hodson N. C."/>
            <person name="Mongue J. A."/>
            <person name="Jaron S. K."/>
        </authorList>
    </citation>
    <scope>NUCLEOTIDE SEQUENCE</scope>
</reference>
<gene>
    <name evidence="3" type="ORF">AFUS01_LOCUS35047</name>
</gene>
<feature type="region of interest" description="Disordered" evidence="2">
    <location>
        <begin position="52"/>
        <end position="106"/>
    </location>
</feature>
<evidence type="ECO:0000256" key="1">
    <source>
        <dbReference type="SAM" id="Coils"/>
    </source>
</evidence>
<protein>
    <submittedName>
        <fullName evidence="3">Uncharacterized protein</fullName>
    </submittedName>
</protein>
<name>A0A8J2LKR3_9HEXA</name>
<comment type="caution">
    <text evidence="3">The sequence shown here is derived from an EMBL/GenBank/DDBJ whole genome shotgun (WGS) entry which is preliminary data.</text>
</comment>
<evidence type="ECO:0000313" key="4">
    <source>
        <dbReference type="Proteomes" id="UP000708208"/>
    </source>
</evidence>
<dbReference type="AlphaFoldDB" id="A0A8J2LKR3"/>
<dbReference type="EMBL" id="CAJVCH010534442">
    <property type="protein sequence ID" value="CAG7824914.1"/>
    <property type="molecule type" value="Genomic_DNA"/>
</dbReference>
<evidence type="ECO:0000256" key="2">
    <source>
        <dbReference type="SAM" id="MobiDB-lite"/>
    </source>
</evidence>
<evidence type="ECO:0000313" key="3">
    <source>
        <dbReference type="EMBL" id="CAG7824914.1"/>
    </source>
</evidence>
<proteinExistence type="predicted"/>
<accession>A0A8J2LKR3</accession>
<feature type="coiled-coil region" evidence="1">
    <location>
        <begin position="148"/>
        <end position="182"/>
    </location>
</feature>
<keyword evidence="1" id="KW-0175">Coiled coil</keyword>